<dbReference type="EMBL" id="CP144541">
    <property type="protein sequence ID" value="WVW80182.1"/>
    <property type="molecule type" value="Genomic_DNA"/>
</dbReference>
<gene>
    <name evidence="2" type="ORF">I302_102159</name>
</gene>
<evidence type="ECO:0000256" key="1">
    <source>
        <dbReference type="SAM" id="MobiDB-lite"/>
    </source>
</evidence>
<feature type="region of interest" description="Disordered" evidence="1">
    <location>
        <begin position="180"/>
        <end position="247"/>
    </location>
</feature>
<sequence>MFRLVISNSQGKNSTSGSYPVEHQISSYPSSEQDPARTECFLETIDQPYAICIKKLPDLAYKGDWRCHTFIDGFSPLLTTDEKENITLTLDNLKDLATIVIKLTPGTWKPSPNVQRRKGVELNAKVGDEKAKNLTDSKEVYAGPTPHSHFYSAQSEVFYQFTFDYRSRVKLKLKRVIEEPEEEDAIGGKLSTDGPSTPAESSNSSQKKVIPKAKFADAIDLSEDPPRRSPEEIQEEEGEGITAEERS</sequence>
<feature type="region of interest" description="Disordered" evidence="1">
    <location>
        <begin position="1"/>
        <end position="33"/>
    </location>
</feature>
<evidence type="ECO:0000313" key="3">
    <source>
        <dbReference type="Proteomes" id="UP000092730"/>
    </source>
</evidence>
<protein>
    <submittedName>
        <fullName evidence="2">Uncharacterized protein</fullName>
    </submittedName>
</protein>
<dbReference type="KEGG" id="kbi:90824346"/>
<feature type="compositionally biased region" description="Polar residues" evidence="1">
    <location>
        <begin position="193"/>
        <end position="207"/>
    </location>
</feature>
<dbReference type="Proteomes" id="UP000092730">
    <property type="component" value="Chromosome 1"/>
</dbReference>
<organism evidence="2 3">
    <name type="scientific">Kwoniella bestiolae CBS 10118</name>
    <dbReference type="NCBI Taxonomy" id="1296100"/>
    <lineage>
        <taxon>Eukaryota</taxon>
        <taxon>Fungi</taxon>
        <taxon>Dikarya</taxon>
        <taxon>Basidiomycota</taxon>
        <taxon>Agaricomycotina</taxon>
        <taxon>Tremellomycetes</taxon>
        <taxon>Tremellales</taxon>
        <taxon>Cryptococcaceae</taxon>
        <taxon>Kwoniella</taxon>
    </lineage>
</organism>
<keyword evidence="3" id="KW-1185">Reference proteome</keyword>
<evidence type="ECO:0000313" key="2">
    <source>
        <dbReference type="EMBL" id="WVW80182.1"/>
    </source>
</evidence>
<dbReference type="AlphaFoldDB" id="A0AAJ8K3N1"/>
<reference evidence="2" key="1">
    <citation type="submission" date="2013-07" db="EMBL/GenBank/DDBJ databases">
        <authorList>
            <consortium name="The Broad Institute Genome Sequencing Platform"/>
            <person name="Cuomo C."/>
            <person name="Litvintseva A."/>
            <person name="Chen Y."/>
            <person name="Heitman J."/>
            <person name="Sun S."/>
            <person name="Springer D."/>
            <person name="Dromer F."/>
            <person name="Young S.K."/>
            <person name="Zeng Q."/>
            <person name="Gargeya S."/>
            <person name="Fitzgerald M."/>
            <person name="Abouelleil A."/>
            <person name="Alvarado L."/>
            <person name="Berlin A.M."/>
            <person name="Chapman S.B."/>
            <person name="Dewar J."/>
            <person name="Goldberg J."/>
            <person name="Griggs A."/>
            <person name="Gujja S."/>
            <person name="Hansen M."/>
            <person name="Howarth C."/>
            <person name="Imamovic A."/>
            <person name="Larimer J."/>
            <person name="McCowan C."/>
            <person name="Murphy C."/>
            <person name="Pearson M."/>
            <person name="Priest M."/>
            <person name="Roberts A."/>
            <person name="Saif S."/>
            <person name="Shea T."/>
            <person name="Sykes S."/>
            <person name="Wortman J."/>
            <person name="Nusbaum C."/>
            <person name="Birren B."/>
        </authorList>
    </citation>
    <scope>NUCLEOTIDE SEQUENCE</scope>
    <source>
        <strain evidence="2">CBS 10118</strain>
    </source>
</reference>
<name>A0AAJ8K3N1_9TREE</name>
<accession>A0AAJ8K3N1</accession>
<reference evidence="2" key="2">
    <citation type="submission" date="2024-02" db="EMBL/GenBank/DDBJ databases">
        <title>Comparative genomics of Cryptococcus and Kwoniella reveals pathogenesis evolution and contrasting modes of karyotype evolution via chromosome fusion or intercentromeric recombination.</title>
        <authorList>
            <person name="Coelho M.A."/>
            <person name="David-Palma M."/>
            <person name="Shea T."/>
            <person name="Bowers K."/>
            <person name="McGinley-Smith S."/>
            <person name="Mohammad A.W."/>
            <person name="Gnirke A."/>
            <person name="Yurkov A.M."/>
            <person name="Nowrousian M."/>
            <person name="Sun S."/>
            <person name="Cuomo C.A."/>
            <person name="Heitman J."/>
        </authorList>
    </citation>
    <scope>NUCLEOTIDE SEQUENCE</scope>
    <source>
        <strain evidence="2">CBS 10118</strain>
    </source>
</reference>
<proteinExistence type="predicted"/>
<dbReference type="RefSeq" id="XP_065725501.1">
    <property type="nucleotide sequence ID" value="XM_065869429.1"/>
</dbReference>
<dbReference type="GeneID" id="90824346"/>